<dbReference type="RefSeq" id="WP_094291593.1">
    <property type="nucleotide sequence ID" value="NZ_NOIG01000013.1"/>
</dbReference>
<proteinExistence type="predicted"/>
<evidence type="ECO:0000313" key="4">
    <source>
        <dbReference type="Proteomes" id="UP000215441"/>
    </source>
</evidence>
<comment type="caution">
    <text evidence="3">The sequence shown here is derived from an EMBL/GenBank/DDBJ whole genome shotgun (WGS) entry which is preliminary data.</text>
</comment>
<dbReference type="GO" id="GO:0003677">
    <property type="term" value="F:DNA binding"/>
    <property type="evidence" value="ECO:0007669"/>
    <property type="project" value="InterPro"/>
</dbReference>
<organism evidence="3 4">
    <name type="scientific">Acidovorax kalamii</name>
    <dbReference type="NCBI Taxonomy" id="2004485"/>
    <lineage>
        <taxon>Bacteria</taxon>
        <taxon>Pseudomonadati</taxon>
        <taxon>Pseudomonadota</taxon>
        <taxon>Betaproteobacteria</taxon>
        <taxon>Burkholderiales</taxon>
        <taxon>Comamonadaceae</taxon>
        <taxon>Acidovorax</taxon>
    </lineage>
</organism>
<dbReference type="Pfam" id="PF01381">
    <property type="entry name" value="HTH_3"/>
    <property type="match status" value="1"/>
</dbReference>
<reference evidence="3 4" key="1">
    <citation type="submission" date="2017-07" db="EMBL/GenBank/DDBJ databases">
        <title>Acidovorax KNDSW TSA 6 genome sequence and assembly.</title>
        <authorList>
            <person name="Mayilraj S."/>
        </authorList>
    </citation>
    <scope>NUCLEOTIDE SEQUENCE [LARGE SCALE GENOMIC DNA]</scope>
    <source>
        <strain evidence="3 4">KNDSW-TSA6</strain>
    </source>
</reference>
<keyword evidence="1" id="KW-0175">Coiled coil</keyword>
<feature type="coiled-coil region" evidence="1">
    <location>
        <begin position="24"/>
        <end position="58"/>
    </location>
</feature>
<feature type="domain" description="HTH cro/C1-type" evidence="2">
    <location>
        <begin position="89"/>
        <end position="135"/>
    </location>
</feature>
<keyword evidence="4" id="KW-1185">Reference proteome</keyword>
<accession>A0A235EGF7</accession>
<dbReference type="InterPro" id="IPR010982">
    <property type="entry name" value="Lambda_DNA-bd_dom_sf"/>
</dbReference>
<dbReference type="PROSITE" id="PS50943">
    <property type="entry name" value="HTH_CROC1"/>
    <property type="match status" value="1"/>
</dbReference>
<dbReference type="SUPFAM" id="SSF47413">
    <property type="entry name" value="lambda repressor-like DNA-binding domains"/>
    <property type="match status" value="1"/>
</dbReference>
<name>A0A235EGF7_9BURK</name>
<evidence type="ECO:0000256" key="1">
    <source>
        <dbReference type="SAM" id="Coils"/>
    </source>
</evidence>
<dbReference type="Proteomes" id="UP000215441">
    <property type="component" value="Unassembled WGS sequence"/>
</dbReference>
<sequence>MNTFSNAFRAEVVRMARKELKPELQGMRKAITGHRSEIAALKREVKSLTSQLKAAQRQTKVGGVAAPSDQPKVSKRAAREDFVFAPEMLAQMRNALGATQLQMAALLAVSPLSYSRWEKGQAQPRTKQLAKIEELVSMGPAKAEKKMRQAAKA</sequence>
<dbReference type="OrthoDB" id="5957380at2"/>
<dbReference type="Gene3D" id="1.10.260.40">
    <property type="entry name" value="lambda repressor-like DNA-binding domains"/>
    <property type="match status" value="1"/>
</dbReference>
<dbReference type="SMART" id="SM00530">
    <property type="entry name" value="HTH_XRE"/>
    <property type="match status" value="1"/>
</dbReference>
<dbReference type="AlphaFoldDB" id="A0A235EGF7"/>
<dbReference type="EMBL" id="NOIG01000013">
    <property type="protein sequence ID" value="OYD48101.1"/>
    <property type="molecule type" value="Genomic_DNA"/>
</dbReference>
<gene>
    <name evidence="3" type="ORF">CBY09_21380</name>
</gene>
<dbReference type="InterPro" id="IPR001387">
    <property type="entry name" value="Cro/C1-type_HTH"/>
</dbReference>
<evidence type="ECO:0000259" key="2">
    <source>
        <dbReference type="PROSITE" id="PS50943"/>
    </source>
</evidence>
<dbReference type="CDD" id="cd00093">
    <property type="entry name" value="HTH_XRE"/>
    <property type="match status" value="1"/>
</dbReference>
<evidence type="ECO:0000313" key="3">
    <source>
        <dbReference type="EMBL" id="OYD48101.1"/>
    </source>
</evidence>
<protein>
    <submittedName>
        <fullName evidence="3">Transcriptional regulator</fullName>
    </submittedName>
</protein>